<dbReference type="Pfam" id="PF07690">
    <property type="entry name" value="MFS_1"/>
    <property type="match status" value="1"/>
</dbReference>
<dbReference type="PROSITE" id="PS50850">
    <property type="entry name" value="MFS"/>
    <property type="match status" value="1"/>
</dbReference>
<feature type="transmembrane region" description="Helical" evidence="7">
    <location>
        <begin position="107"/>
        <end position="127"/>
    </location>
</feature>
<keyword evidence="3 7" id="KW-0812">Transmembrane</keyword>
<dbReference type="STRING" id="1890364.A0A2P6N9P0"/>
<keyword evidence="10" id="KW-1185">Reference proteome</keyword>
<feature type="transmembrane region" description="Helical" evidence="7">
    <location>
        <begin position="164"/>
        <end position="183"/>
    </location>
</feature>
<dbReference type="OrthoDB" id="2985014at2759"/>
<dbReference type="PANTHER" id="PTHR43791">
    <property type="entry name" value="PERMEASE-RELATED"/>
    <property type="match status" value="1"/>
</dbReference>
<organism evidence="9 10">
    <name type="scientific">Planoprotostelium fungivorum</name>
    <dbReference type="NCBI Taxonomy" id="1890364"/>
    <lineage>
        <taxon>Eukaryota</taxon>
        <taxon>Amoebozoa</taxon>
        <taxon>Evosea</taxon>
        <taxon>Variosea</taxon>
        <taxon>Cavosteliida</taxon>
        <taxon>Cavosteliaceae</taxon>
        <taxon>Planoprotostelium</taxon>
    </lineage>
</organism>
<gene>
    <name evidence="9" type="ORF">PROFUN_10718</name>
</gene>
<proteinExistence type="predicted"/>
<evidence type="ECO:0000259" key="8">
    <source>
        <dbReference type="PROSITE" id="PS50850"/>
    </source>
</evidence>
<evidence type="ECO:0000256" key="5">
    <source>
        <dbReference type="ARBA" id="ARBA00023136"/>
    </source>
</evidence>
<comment type="caution">
    <text evidence="9">The sequence shown here is derived from an EMBL/GenBank/DDBJ whole genome shotgun (WGS) entry which is preliminary data.</text>
</comment>
<sequence>MTTPAKDPPVVKLEDDVVQQKEGTPRLRRNKNSHQELDILEKTSSSSSSGSAKSTTESQLVSKLDRLILPLTVLIHLAAYLDRGIFGNSRLLGLQDDILDDSKQFDLALSLFFIGHVLFMIPGNLLAKVLSPPWWIGSMSICWAITATLQAAAFNFAGIGTCRFFLGVFEAGFGPAIVLYFSFWYRPRELALRNAVYISSGPLAGAFSGLISYGISRAHDTSISRWRIMFLVEGFPSIILGIVIFLLLPDRPHSALYLTEKERELAVARINAPAGGGIEKIEVVRAFKDYRIIMSGISFAGFTLALASTVSFLPSILADFDFDADKVQLYTVPPYLCAFVTMLVSAYTSDKVFGERGLHIVVLSALGGIGYLLLLLTTSYQVKYLGVFLVLMGIYPCLPLTLSWVSNNIRNETRRAVGIAAVILVGNCFSIMGTQIFPSSEGPRYVRGFTICCVFLFVSAVMALLQRVLLQREKRLIQEVEMETIPDDSSTTENSTTTTYHWVPTL</sequence>
<feature type="transmembrane region" description="Helical" evidence="7">
    <location>
        <begin position="444"/>
        <end position="465"/>
    </location>
</feature>
<comment type="subcellular location">
    <subcellularLocation>
        <location evidence="1">Membrane</location>
        <topology evidence="1">Multi-pass membrane protein</topology>
    </subcellularLocation>
</comment>
<evidence type="ECO:0000256" key="2">
    <source>
        <dbReference type="ARBA" id="ARBA00022448"/>
    </source>
</evidence>
<evidence type="ECO:0000256" key="3">
    <source>
        <dbReference type="ARBA" id="ARBA00022692"/>
    </source>
</evidence>
<reference evidence="9 10" key="1">
    <citation type="journal article" date="2018" name="Genome Biol. Evol.">
        <title>Multiple Roots of Fruiting Body Formation in Amoebozoa.</title>
        <authorList>
            <person name="Hillmann F."/>
            <person name="Forbes G."/>
            <person name="Novohradska S."/>
            <person name="Ferling I."/>
            <person name="Riege K."/>
            <person name="Groth M."/>
            <person name="Westermann M."/>
            <person name="Marz M."/>
            <person name="Spaller T."/>
            <person name="Winckler T."/>
            <person name="Schaap P."/>
            <person name="Glockner G."/>
        </authorList>
    </citation>
    <scope>NUCLEOTIDE SEQUENCE [LARGE SCALE GENOMIC DNA]</scope>
    <source>
        <strain evidence="9 10">Jena</strain>
    </source>
</reference>
<dbReference type="GO" id="GO:0016020">
    <property type="term" value="C:membrane"/>
    <property type="evidence" value="ECO:0007669"/>
    <property type="project" value="UniProtKB-SubCell"/>
</dbReference>
<dbReference type="InterPro" id="IPR036259">
    <property type="entry name" value="MFS_trans_sf"/>
</dbReference>
<keyword evidence="2" id="KW-0813">Transport</keyword>
<feature type="region of interest" description="Disordered" evidence="6">
    <location>
        <begin position="1"/>
        <end position="54"/>
    </location>
</feature>
<keyword evidence="5 7" id="KW-0472">Membrane</keyword>
<evidence type="ECO:0000256" key="7">
    <source>
        <dbReference type="SAM" id="Phobius"/>
    </source>
</evidence>
<evidence type="ECO:0000313" key="10">
    <source>
        <dbReference type="Proteomes" id="UP000241769"/>
    </source>
</evidence>
<protein>
    <recommendedName>
        <fullName evidence="8">Major facilitator superfamily (MFS) profile domain-containing protein</fullName>
    </recommendedName>
</protein>
<dbReference type="EMBL" id="MDYQ01000142">
    <property type="protein sequence ID" value="PRP80663.1"/>
    <property type="molecule type" value="Genomic_DNA"/>
</dbReference>
<feature type="transmembrane region" description="Helical" evidence="7">
    <location>
        <begin position="195"/>
        <end position="216"/>
    </location>
</feature>
<evidence type="ECO:0000256" key="1">
    <source>
        <dbReference type="ARBA" id="ARBA00004141"/>
    </source>
</evidence>
<dbReference type="FunFam" id="1.20.1250.20:FF:000013">
    <property type="entry name" value="MFS general substrate transporter"/>
    <property type="match status" value="1"/>
</dbReference>
<dbReference type="InParanoid" id="A0A2P6N9P0"/>
<feature type="transmembrane region" description="Helical" evidence="7">
    <location>
        <begin position="292"/>
        <end position="317"/>
    </location>
</feature>
<dbReference type="Proteomes" id="UP000241769">
    <property type="component" value="Unassembled WGS sequence"/>
</dbReference>
<feature type="compositionally biased region" description="Low complexity" evidence="6">
    <location>
        <begin position="43"/>
        <end position="54"/>
    </location>
</feature>
<feature type="transmembrane region" description="Helical" evidence="7">
    <location>
        <begin position="384"/>
        <end position="405"/>
    </location>
</feature>
<feature type="transmembrane region" description="Helical" evidence="7">
    <location>
        <begin position="360"/>
        <end position="378"/>
    </location>
</feature>
<dbReference type="SUPFAM" id="SSF103473">
    <property type="entry name" value="MFS general substrate transporter"/>
    <property type="match status" value="1"/>
</dbReference>
<evidence type="ECO:0000256" key="4">
    <source>
        <dbReference type="ARBA" id="ARBA00022989"/>
    </source>
</evidence>
<dbReference type="PANTHER" id="PTHR43791:SF36">
    <property type="entry name" value="TRANSPORTER, PUTATIVE (AFU_ORTHOLOGUE AFUA_6G08340)-RELATED"/>
    <property type="match status" value="1"/>
</dbReference>
<feature type="compositionally biased region" description="Basic and acidic residues" evidence="6">
    <location>
        <begin position="12"/>
        <end position="25"/>
    </location>
</feature>
<evidence type="ECO:0000256" key="6">
    <source>
        <dbReference type="SAM" id="MobiDB-lite"/>
    </source>
</evidence>
<dbReference type="Gene3D" id="1.20.1250.20">
    <property type="entry name" value="MFS general substrate transporter like domains"/>
    <property type="match status" value="2"/>
</dbReference>
<dbReference type="InterPro" id="IPR020846">
    <property type="entry name" value="MFS_dom"/>
</dbReference>
<dbReference type="InterPro" id="IPR011701">
    <property type="entry name" value="MFS"/>
</dbReference>
<dbReference type="GO" id="GO:0022857">
    <property type="term" value="F:transmembrane transporter activity"/>
    <property type="evidence" value="ECO:0007669"/>
    <property type="project" value="InterPro"/>
</dbReference>
<feature type="transmembrane region" description="Helical" evidence="7">
    <location>
        <begin position="417"/>
        <end position="438"/>
    </location>
</feature>
<evidence type="ECO:0000313" key="9">
    <source>
        <dbReference type="EMBL" id="PRP80663.1"/>
    </source>
</evidence>
<dbReference type="FunFam" id="1.20.1250.20:FF:000018">
    <property type="entry name" value="MFS transporter permease"/>
    <property type="match status" value="1"/>
</dbReference>
<dbReference type="AlphaFoldDB" id="A0A2P6N9P0"/>
<name>A0A2P6N9P0_9EUKA</name>
<feature type="transmembrane region" description="Helical" evidence="7">
    <location>
        <begin position="228"/>
        <end position="248"/>
    </location>
</feature>
<accession>A0A2P6N9P0</accession>
<feature type="transmembrane region" description="Helical" evidence="7">
    <location>
        <begin position="329"/>
        <end position="348"/>
    </location>
</feature>
<feature type="transmembrane region" description="Helical" evidence="7">
    <location>
        <begin position="134"/>
        <end position="158"/>
    </location>
</feature>
<keyword evidence="4 7" id="KW-1133">Transmembrane helix</keyword>
<feature type="domain" description="Major facilitator superfamily (MFS) profile" evidence="8">
    <location>
        <begin position="68"/>
        <end position="475"/>
    </location>
</feature>